<keyword evidence="3" id="KW-1185">Reference proteome</keyword>
<reference evidence="2" key="1">
    <citation type="submission" date="2015-06" db="EMBL/GenBank/DDBJ databases">
        <authorList>
            <person name="Nguyen H."/>
        </authorList>
    </citation>
    <scope>NUCLEOTIDE SEQUENCE</scope>
    <source>
        <strain evidence="2">DAOM 180753</strain>
    </source>
</reference>
<evidence type="ECO:0000313" key="2">
    <source>
        <dbReference type="EMBL" id="KAJ9481061.1"/>
    </source>
</evidence>
<reference evidence="2" key="2">
    <citation type="journal article" date="2016" name="Fungal Biol.">
        <title>Ochratoxin A production by Penicillium thymicola.</title>
        <authorList>
            <person name="Nguyen H.D.T."/>
            <person name="McMullin D.R."/>
            <person name="Ponomareva E."/>
            <person name="Riley R."/>
            <person name="Pomraning K.R."/>
            <person name="Baker S.E."/>
            <person name="Seifert K.A."/>
        </authorList>
    </citation>
    <scope>NUCLEOTIDE SEQUENCE</scope>
    <source>
        <strain evidence="2">DAOM 180753</strain>
    </source>
</reference>
<proteinExistence type="predicted"/>
<dbReference type="EMBL" id="LACB01000933">
    <property type="protein sequence ID" value="KAJ9481061.1"/>
    <property type="molecule type" value="Genomic_DNA"/>
</dbReference>
<keyword evidence="1" id="KW-0472">Membrane</keyword>
<protein>
    <submittedName>
        <fullName evidence="2">Uncharacterized protein</fullName>
    </submittedName>
</protein>
<sequence length="72" mass="7999">MLKGPFGVRAENIQVTTAILDAVVCFCFVLFTLRGKKTLSVHPNALNTNILHLNILISGVICDEQSMDLDYY</sequence>
<accession>A0AAI9X212</accession>
<name>A0AAI9X212_PENTH</name>
<gene>
    <name evidence="2" type="ORF">VN97_g12446</name>
</gene>
<dbReference type="Proteomes" id="UP001227192">
    <property type="component" value="Unassembled WGS sequence"/>
</dbReference>
<feature type="transmembrane region" description="Helical" evidence="1">
    <location>
        <begin position="12"/>
        <end position="33"/>
    </location>
</feature>
<organism evidence="2 3">
    <name type="scientific">Penicillium thymicola</name>
    <dbReference type="NCBI Taxonomy" id="293382"/>
    <lineage>
        <taxon>Eukaryota</taxon>
        <taxon>Fungi</taxon>
        <taxon>Dikarya</taxon>
        <taxon>Ascomycota</taxon>
        <taxon>Pezizomycotina</taxon>
        <taxon>Eurotiomycetes</taxon>
        <taxon>Eurotiomycetidae</taxon>
        <taxon>Eurotiales</taxon>
        <taxon>Aspergillaceae</taxon>
        <taxon>Penicillium</taxon>
    </lineage>
</organism>
<evidence type="ECO:0000256" key="1">
    <source>
        <dbReference type="SAM" id="Phobius"/>
    </source>
</evidence>
<dbReference type="AlphaFoldDB" id="A0AAI9X212"/>
<keyword evidence="1" id="KW-1133">Transmembrane helix</keyword>
<keyword evidence="1" id="KW-0812">Transmembrane</keyword>
<comment type="caution">
    <text evidence="2">The sequence shown here is derived from an EMBL/GenBank/DDBJ whole genome shotgun (WGS) entry which is preliminary data.</text>
</comment>
<evidence type="ECO:0000313" key="3">
    <source>
        <dbReference type="Proteomes" id="UP001227192"/>
    </source>
</evidence>